<dbReference type="InterPro" id="IPR002401">
    <property type="entry name" value="Cyt_P450_E_grp-I"/>
</dbReference>
<dbReference type="InterPro" id="IPR050364">
    <property type="entry name" value="Cytochrome_P450_fung"/>
</dbReference>
<evidence type="ECO:0000256" key="2">
    <source>
        <dbReference type="ARBA" id="ARBA00004370"/>
    </source>
</evidence>
<dbReference type="PROSITE" id="PS00086">
    <property type="entry name" value="CYTOCHROME_P450"/>
    <property type="match status" value="1"/>
</dbReference>
<dbReference type="AlphaFoldDB" id="A0A067MT68"/>
<dbReference type="InterPro" id="IPR001128">
    <property type="entry name" value="Cyt_P450"/>
</dbReference>
<evidence type="ECO:0000256" key="14">
    <source>
        <dbReference type="RuleBase" id="RU000461"/>
    </source>
</evidence>
<dbReference type="GO" id="GO:0016020">
    <property type="term" value="C:membrane"/>
    <property type="evidence" value="ECO:0007669"/>
    <property type="project" value="UniProtKB-SubCell"/>
</dbReference>
<gene>
    <name evidence="16" type="ORF">BOTBODRAFT_132169</name>
</gene>
<evidence type="ECO:0000256" key="9">
    <source>
        <dbReference type="ARBA" id="ARBA00023002"/>
    </source>
</evidence>
<evidence type="ECO:0000256" key="10">
    <source>
        <dbReference type="ARBA" id="ARBA00023004"/>
    </source>
</evidence>
<dbReference type="PANTHER" id="PTHR46300:SF2">
    <property type="entry name" value="CYTOCHROME P450 MONOOXYGENASE ALNH-RELATED"/>
    <property type="match status" value="1"/>
</dbReference>
<keyword evidence="6" id="KW-0812">Transmembrane</keyword>
<dbReference type="GO" id="GO:0004497">
    <property type="term" value="F:monooxygenase activity"/>
    <property type="evidence" value="ECO:0007669"/>
    <property type="project" value="UniProtKB-KW"/>
</dbReference>
<keyword evidence="7 13" id="KW-0479">Metal-binding</keyword>
<feature type="binding site" description="axial binding residue" evidence="13">
    <location>
        <position position="434"/>
    </location>
    <ligand>
        <name>heme</name>
        <dbReference type="ChEBI" id="CHEBI:30413"/>
    </ligand>
    <ligandPart>
        <name>Fe</name>
        <dbReference type="ChEBI" id="CHEBI:18248"/>
    </ligandPart>
</feature>
<keyword evidence="8" id="KW-1133">Transmembrane helix</keyword>
<dbReference type="GO" id="GO:0020037">
    <property type="term" value="F:heme binding"/>
    <property type="evidence" value="ECO:0007669"/>
    <property type="project" value="InterPro"/>
</dbReference>
<dbReference type="CDD" id="cd11065">
    <property type="entry name" value="CYP64-like"/>
    <property type="match status" value="1"/>
</dbReference>
<evidence type="ECO:0000256" key="1">
    <source>
        <dbReference type="ARBA" id="ARBA00001971"/>
    </source>
</evidence>
<reference evidence="17" key="1">
    <citation type="journal article" date="2014" name="Proc. Natl. Acad. Sci. U.S.A.">
        <title>Extensive sampling of basidiomycete genomes demonstrates inadequacy of the white-rot/brown-rot paradigm for wood decay fungi.</title>
        <authorList>
            <person name="Riley R."/>
            <person name="Salamov A.A."/>
            <person name="Brown D.W."/>
            <person name="Nagy L.G."/>
            <person name="Floudas D."/>
            <person name="Held B.W."/>
            <person name="Levasseur A."/>
            <person name="Lombard V."/>
            <person name="Morin E."/>
            <person name="Otillar R."/>
            <person name="Lindquist E.A."/>
            <person name="Sun H."/>
            <person name="LaButti K.M."/>
            <person name="Schmutz J."/>
            <person name="Jabbour D."/>
            <person name="Luo H."/>
            <person name="Baker S.E."/>
            <person name="Pisabarro A.G."/>
            <person name="Walton J.D."/>
            <person name="Blanchette R.A."/>
            <person name="Henrissat B."/>
            <person name="Martin F."/>
            <person name="Cullen D."/>
            <person name="Hibbett D.S."/>
            <person name="Grigoriev I.V."/>
        </authorList>
    </citation>
    <scope>NUCLEOTIDE SEQUENCE [LARGE SCALE GENOMIC DNA]</scope>
    <source>
        <strain evidence="17">FD-172 SS1</strain>
    </source>
</reference>
<evidence type="ECO:0000256" key="6">
    <source>
        <dbReference type="ARBA" id="ARBA00022692"/>
    </source>
</evidence>
<evidence type="ECO:0000256" key="11">
    <source>
        <dbReference type="ARBA" id="ARBA00023033"/>
    </source>
</evidence>
<dbReference type="InterPro" id="IPR017972">
    <property type="entry name" value="Cyt_P450_CS"/>
</dbReference>
<proteinExistence type="inferred from homology"/>
<dbReference type="Pfam" id="PF00067">
    <property type="entry name" value="p450"/>
    <property type="match status" value="1"/>
</dbReference>
<dbReference type="Proteomes" id="UP000027195">
    <property type="component" value="Unassembled WGS sequence"/>
</dbReference>
<dbReference type="STRING" id="930990.A0A067MT68"/>
<sequence length="506" mass="57431">MALLSPSHIASVAILVFLAFYVSKPSKANPRKFPLPPSPKPDPIVGHALQIPIAESWLKFLEWKKQLGNIIYLNAMGQHIIILNSYEVAHELLGRRAIYSDRPKLQMASELSGNSNAYFNLAYNDRWKRYRKLSHSVMHKSAMHKYWTNQADAASDLLRALLESPKDFYSHVRLMPGKAILSTVYGIHIESEEDEYIVMAEEFSALIAKWGLPGSALVNVFPLLGYIPSWFPGANFKRVANHLGQLARRLREQPFQHVKSKITSGVLEPSMTATLINETGGDDEYVSWVSGGMYIAGADTTASALATFMLMMTLHPRIQKKAQEEIDRVVGSNRLPTFKDRENLPYVECIIKEVLRWYPIAPLAVPHRLMEEDYYEGYWMPANSTVIPNVWAMSRDGTIYKDPEAFYPERFEDKAGNDLLDPRSYIFGFGRRTCVGMHFTDDSMYIVFAYILATFDISKLRDDNGVEVEPSVTFNAGLINRVNPWQCDIRPRSAQAVELIRSDHST</sequence>
<organism evidence="16 17">
    <name type="scientific">Botryobasidium botryosum (strain FD-172 SS1)</name>
    <dbReference type="NCBI Taxonomy" id="930990"/>
    <lineage>
        <taxon>Eukaryota</taxon>
        <taxon>Fungi</taxon>
        <taxon>Dikarya</taxon>
        <taxon>Basidiomycota</taxon>
        <taxon>Agaricomycotina</taxon>
        <taxon>Agaricomycetes</taxon>
        <taxon>Cantharellales</taxon>
        <taxon>Botryobasidiaceae</taxon>
        <taxon>Botryobasidium</taxon>
    </lineage>
</organism>
<dbReference type="InParanoid" id="A0A067MT68"/>
<evidence type="ECO:0000256" key="13">
    <source>
        <dbReference type="PIRSR" id="PIRSR602401-1"/>
    </source>
</evidence>
<feature type="chain" id="PRO_5001641615" description="Cytochrome P450" evidence="15">
    <location>
        <begin position="29"/>
        <end position="506"/>
    </location>
</feature>
<dbReference type="PRINTS" id="PR00463">
    <property type="entry name" value="EP450I"/>
</dbReference>
<protein>
    <recommendedName>
        <fullName evidence="18">Cytochrome P450</fullName>
    </recommendedName>
</protein>
<name>A0A067MT68_BOTB1</name>
<evidence type="ECO:0000256" key="8">
    <source>
        <dbReference type="ARBA" id="ARBA00022989"/>
    </source>
</evidence>
<keyword evidence="5 13" id="KW-0349">Heme</keyword>
<dbReference type="PANTHER" id="PTHR46300">
    <property type="entry name" value="P450, PUTATIVE (EUROFUNG)-RELATED-RELATED"/>
    <property type="match status" value="1"/>
</dbReference>
<keyword evidence="9 14" id="KW-0560">Oxidoreductase</keyword>
<evidence type="ECO:0000256" key="5">
    <source>
        <dbReference type="ARBA" id="ARBA00022617"/>
    </source>
</evidence>
<comment type="pathway">
    <text evidence="3">Secondary metabolite biosynthesis.</text>
</comment>
<evidence type="ECO:0000256" key="7">
    <source>
        <dbReference type="ARBA" id="ARBA00022723"/>
    </source>
</evidence>
<dbReference type="OrthoDB" id="2789670at2759"/>
<keyword evidence="17" id="KW-1185">Reference proteome</keyword>
<keyword evidence="10 13" id="KW-0408">Iron</keyword>
<evidence type="ECO:0000313" key="16">
    <source>
        <dbReference type="EMBL" id="KDQ14771.1"/>
    </source>
</evidence>
<dbReference type="GO" id="GO:0016705">
    <property type="term" value="F:oxidoreductase activity, acting on paired donors, with incorporation or reduction of molecular oxygen"/>
    <property type="evidence" value="ECO:0007669"/>
    <property type="project" value="InterPro"/>
</dbReference>
<dbReference type="EMBL" id="KL198036">
    <property type="protein sequence ID" value="KDQ14771.1"/>
    <property type="molecule type" value="Genomic_DNA"/>
</dbReference>
<keyword evidence="12" id="KW-0472">Membrane</keyword>
<accession>A0A067MT68</accession>
<evidence type="ECO:0000256" key="4">
    <source>
        <dbReference type="ARBA" id="ARBA00010617"/>
    </source>
</evidence>
<dbReference type="HOGENOM" id="CLU_001570_2_3_1"/>
<evidence type="ECO:0000313" key="17">
    <source>
        <dbReference type="Proteomes" id="UP000027195"/>
    </source>
</evidence>
<dbReference type="PRINTS" id="PR00385">
    <property type="entry name" value="P450"/>
</dbReference>
<comment type="subcellular location">
    <subcellularLocation>
        <location evidence="2">Membrane</location>
    </subcellularLocation>
</comment>
<dbReference type="InterPro" id="IPR036396">
    <property type="entry name" value="Cyt_P450_sf"/>
</dbReference>
<keyword evidence="11 14" id="KW-0503">Monooxygenase</keyword>
<evidence type="ECO:0000256" key="3">
    <source>
        <dbReference type="ARBA" id="ARBA00005179"/>
    </source>
</evidence>
<evidence type="ECO:0008006" key="18">
    <source>
        <dbReference type="Google" id="ProtNLM"/>
    </source>
</evidence>
<evidence type="ECO:0000256" key="12">
    <source>
        <dbReference type="ARBA" id="ARBA00023136"/>
    </source>
</evidence>
<evidence type="ECO:0000256" key="15">
    <source>
        <dbReference type="SAM" id="SignalP"/>
    </source>
</evidence>
<feature type="signal peptide" evidence="15">
    <location>
        <begin position="1"/>
        <end position="28"/>
    </location>
</feature>
<dbReference type="SUPFAM" id="SSF48264">
    <property type="entry name" value="Cytochrome P450"/>
    <property type="match status" value="1"/>
</dbReference>
<dbReference type="Gene3D" id="1.10.630.10">
    <property type="entry name" value="Cytochrome P450"/>
    <property type="match status" value="1"/>
</dbReference>
<dbReference type="GO" id="GO:0005506">
    <property type="term" value="F:iron ion binding"/>
    <property type="evidence" value="ECO:0007669"/>
    <property type="project" value="InterPro"/>
</dbReference>
<comment type="similarity">
    <text evidence="4 14">Belongs to the cytochrome P450 family.</text>
</comment>
<keyword evidence="15" id="KW-0732">Signal</keyword>
<comment type="cofactor">
    <cofactor evidence="1 13">
        <name>heme</name>
        <dbReference type="ChEBI" id="CHEBI:30413"/>
    </cofactor>
</comment>